<proteinExistence type="predicted"/>
<feature type="transmembrane region" description="Helical" evidence="1">
    <location>
        <begin position="134"/>
        <end position="155"/>
    </location>
</feature>
<dbReference type="PANTHER" id="PTHR32251:SF17">
    <property type="entry name" value="STEROID 5-ALPHA REDUCTASE C-TERMINAL DOMAIN-CONTAINING PROTEIN"/>
    <property type="match status" value="1"/>
</dbReference>
<keyword evidence="1" id="KW-0472">Membrane</keyword>
<keyword evidence="3" id="KW-1185">Reference proteome</keyword>
<accession>A0A2U9T508</accession>
<feature type="transmembrane region" description="Helical" evidence="1">
    <location>
        <begin position="36"/>
        <end position="53"/>
    </location>
</feature>
<dbReference type="AlphaFoldDB" id="A0A2U9T508"/>
<dbReference type="PANTHER" id="PTHR32251">
    <property type="entry name" value="3-OXO-5-ALPHA-STEROID 4-DEHYDROGENASE"/>
    <property type="match status" value="1"/>
</dbReference>
<keyword evidence="1" id="KW-1133">Transmembrane helix</keyword>
<sequence length="269" mass="30437">MNPIHALAVIGSLAMAAMSVGWWWQRRHANAGIVDVLWAACVGANAVLLAIIGDGAWQARVALAVLGGSWGLRLSLHLWRRVRDEPEDGRYRHLRAHWHGHQGKFYLFFVGQAVLVVMFSLPFAAVARSPVAGFWPWIALAVAIGAASVVGEAIADRQLARFRASAGRSDRVCDQGLWRYSRHPNYFFEWLHWFAYAALAVGSPWAWLAWSGPLVMYLFLRWISGIPYTEAQALRTRGESYREYQRRTPMLIPWFPRSPASVRSEEARR</sequence>
<dbReference type="RefSeq" id="WP_111265831.1">
    <property type="nucleotide sequence ID" value="NZ_CP029843.1"/>
</dbReference>
<dbReference type="KEGG" id="lmb:C9I47_0963"/>
<protein>
    <submittedName>
        <fullName evidence="2">Membrane protein</fullName>
    </submittedName>
</protein>
<dbReference type="GO" id="GO:0016020">
    <property type="term" value="C:membrane"/>
    <property type="evidence" value="ECO:0007669"/>
    <property type="project" value="TreeGrafter"/>
</dbReference>
<reference evidence="2 3" key="1">
    <citation type="submission" date="2018-05" db="EMBL/GenBank/DDBJ databases">
        <title>The complete genome of Lysobacter maris HZ9B, a marine bacterium antagonistic against terrestrial plant pathogens.</title>
        <authorList>
            <person name="Zhang X.-Q."/>
        </authorList>
    </citation>
    <scope>NUCLEOTIDE SEQUENCE [LARGE SCALE GENOMIC DNA]</scope>
    <source>
        <strain evidence="2 3">HZ9B</strain>
    </source>
</reference>
<gene>
    <name evidence="2" type="ORF">C9I47_0963</name>
</gene>
<dbReference type="InterPro" id="IPR010721">
    <property type="entry name" value="UstE-like"/>
</dbReference>
<evidence type="ECO:0000256" key="1">
    <source>
        <dbReference type="SAM" id="Phobius"/>
    </source>
</evidence>
<keyword evidence="1" id="KW-0812">Transmembrane</keyword>
<dbReference type="Proteomes" id="UP000249447">
    <property type="component" value="Chromosome"/>
</dbReference>
<dbReference type="Pfam" id="PF06966">
    <property type="entry name" value="DUF1295"/>
    <property type="match status" value="1"/>
</dbReference>
<dbReference type="PROSITE" id="PS50244">
    <property type="entry name" value="S5A_REDUCTASE"/>
    <property type="match status" value="1"/>
</dbReference>
<dbReference type="Gene3D" id="1.20.120.1630">
    <property type="match status" value="1"/>
</dbReference>
<dbReference type="EMBL" id="CP029843">
    <property type="protein sequence ID" value="AWV06682.1"/>
    <property type="molecule type" value="Genomic_DNA"/>
</dbReference>
<feature type="transmembrane region" description="Helical" evidence="1">
    <location>
        <begin position="105"/>
        <end position="128"/>
    </location>
</feature>
<feature type="transmembrane region" description="Helical" evidence="1">
    <location>
        <begin position="6"/>
        <end position="24"/>
    </location>
</feature>
<evidence type="ECO:0000313" key="2">
    <source>
        <dbReference type="EMBL" id="AWV06682.1"/>
    </source>
</evidence>
<name>A0A2U9T508_9GAMM</name>
<evidence type="ECO:0000313" key="3">
    <source>
        <dbReference type="Proteomes" id="UP000249447"/>
    </source>
</evidence>
<dbReference type="OrthoDB" id="9779233at2"/>
<feature type="transmembrane region" description="Helical" evidence="1">
    <location>
        <begin position="190"/>
        <end position="210"/>
    </location>
</feature>
<feature type="transmembrane region" description="Helical" evidence="1">
    <location>
        <begin position="59"/>
        <end position="76"/>
    </location>
</feature>
<organism evidence="2 3">
    <name type="scientific">Marilutibacter maris</name>
    <dbReference type="NCBI Taxonomy" id="1605891"/>
    <lineage>
        <taxon>Bacteria</taxon>
        <taxon>Pseudomonadati</taxon>
        <taxon>Pseudomonadota</taxon>
        <taxon>Gammaproteobacteria</taxon>
        <taxon>Lysobacterales</taxon>
        <taxon>Lysobacteraceae</taxon>
        <taxon>Marilutibacter</taxon>
    </lineage>
</organism>